<organism evidence="3 4">
    <name type="scientific">Spirosoma arboris</name>
    <dbReference type="NCBI Taxonomy" id="2682092"/>
    <lineage>
        <taxon>Bacteria</taxon>
        <taxon>Pseudomonadati</taxon>
        <taxon>Bacteroidota</taxon>
        <taxon>Cytophagia</taxon>
        <taxon>Cytophagales</taxon>
        <taxon>Cytophagaceae</taxon>
        <taxon>Spirosoma</taxon>
    </lineage>
</organism>
<comment type="similarity">
    <text evidence="1 2">Belongs to the arylamine N-acetyltransferase family.</text>
</comment>
<dbReference type="SUPFAM" id="SSF54001">
    <property type="entry name" value="Cysteine proteinases"/>
    <property type="match status" value="1"/>
</dbReference>
<proteinExistence type="inferred from homology"/>
<dbReference type="Proteomes" id="UP000436006">
    <property type="component" value="Unassembled WGS sequence"/>
</dbReference>
<name>A0A7K1SJ69_9BACT</name>
<evidence type="ECO:0000256" key="1">
    <source>
        <dbReference type="ARBA" id="ARBA00006547"/>
    </source>
</evidence>
<dbReference type="AlphaFoldDB" id="A0A7K1SJ69"/>
<dbReference type="InterPro" id="IPR053710">
    <property type="entry name" value="Arylamine_NAT_domain_sf"/>
</dbReference>
<dbReference type="PRINTS" id="PR01543">
    <property type="entry name" value="ANATRNSFRASE"/>
</dbReference>
<protein>
    <submittedName>
        <fullName evidence="3">Acetyltransferase</fullName>
    </submittedName>
</protein>
<dbReference type="GO" id="GO:0016407">
    <property type="term" value="F:acetyltransferase activity"/>
    <property type="evidence" value="ECO:0007669"/>
    <property type="project" value="InterPro"/>
</dbReference>
<sequence>MNASAYLKRIGYVGWPDICLASLQTLHYQHLLAIPLENLAIHAGIPIRLSVDALFEKIVTQRRGGICYELNGLFYELLLELGFTVKRVSGRTYTAGIGFNPEFDHLALIVQINEIDYLVDIGLGRRFPLYPLRLIVDSVQEDHTGCYRITQPAYGSFMLSQRTEAGLWENVYQFTLTPQELSAFDAMCHYHQTSPASFFTRNKVCTLITEEGRITLTDHSLKRTKNGQTYEQLVTSPKVFDQLLTDYFGMNPY</sequence>
<comment type="caution">
    <text evidence="3">The sequence shown here is derived from an EMBL/GenBank/DDBJ whole genome shotgun (WGS) entry which is preliminary data.</text>
</comment>
<dbReference type="EMBL" id="WPIN01000013">
    <property type="protein sequence ID" value="MVM33850.1"/>
    <property type="molecule type" value="Genomic_DNA"/>
</dbReference>
<evidence type="ECO:0000313" key="4">
    <source>
        <dbReference type="Proteomes" id="UP000436006"/>
    </source>
</evidence>
<dbReference type="PANTHER" id="PTHR11786">
    <property type="entry name" value="N-HYDROXYARYLAMINE O-ACETYLTRANSFERASE"/>
    <property type="match status" value="1"/>
</dbReference>
<evidence type="ECO:0000313" key="3">
    <source>
        <dbReference type="EMBL" id="MVM33850.1"/>
    </source>
</evidence>
<keyword evidence="3" id="KW-0808">Transferase</keyword>
<gene>
    <name evidence="3" type="ORF">GO755_27690</name>
</gene>
<evidence type="ECO:0000256" key="2">
    <source>
        <dbReference type="RuleBase" id="RU003452"/>
    </source>
</evidence>
<dbReference type="InterPro" id="IPR038765">
    <property type="entry name" value="Papain-like_cys_pep_sf"/>
</dbReference>
<dbReference type="PANTHER" id="PTHR11786:SF0">
    <property type="entry name" value="ARYLAMINE N-ACETYLTRANSFERASE 4-RELATED"/>
    <property type="match status" value="1"/>
</dbReference>
<dbReference type="Gene3D" id="3.30.2140.20">
    <property type="match status" value="1"/>
</dbReference>
<dbReference type="InterPro" id="IPR001447">
    <property type="entry name" value="Arylamine_N-AcTrfase"/>
</dbReference>
<reference evidence="3 4" key="1">
    <citation type="submission" date="2019-12" db="EMBL/GenBank/DDBJ databases">
        <title>Spirosoma sp. HMF4905 genome sequencing and assembly.</title>
        <authorList>
            <person name="Kang H."/>
            <person name="Cha I."/>
            <person name="Kim H."/>
            <person name="Joh K."/>
        </authorList>
    </citation>
    <scope>NUCLEOTIDE SEQUENCE [LARGE SCALE GENOMIC DNA]</scope>
    <source>
        <strain evidence="3 4">HMF4905</strain>
    </source>
</reference>
<keyword evidence="4" id="KW-1185">Reference proteome</keyword>
<dbReference type="Pfam" id="PF00797">
    <property type="entry name" value="Acetyltransf_2"/>
    <property type="match status" value="1"/>
</dbReference>
<accession>A0A7K1SJ69</accession>